<evidence type="ECO:0000313" key="3">
    <source>
        <dbReference type="EMBL" id="MFC3928432.1"/>
    </source>
</evidence>
<evidence type="ECO:0000259" key="2">
    <source>
        <dbReference type="Pfam" id="PF09335"/>
    </source>
</evidence>
<comment type="caution">
    <text evidence="3">The sequence shown here is derived from an EMBL/GenBank/DDBJ whole genome shotgun (WGS) entry which is preliminary data.</text>
</comment>
<proteinExistence type="predicted"/>
<feature type="transmembrane region" description="Helical" evidence="1">
    <location>
        <begin position="14"/>
        <end position="31"/>
    </location>
</feature>
<keyword evidence="1" id="KW-1133">Transmembrane helix</keyword>
<dbReference type="RefSeq" id="WP_380426961.1">
    <property type="nucleotide sequence ID" value="NZ_JBHRZV010000049.1"/>
</dbReference>
<dbReference type="Pfam" id="PF09335">
    <property type="entry name" value="VTT_dom"/>
    <property type="match status" value="1"/>
</dbReference>
<dbReference type="EMBL" id="JBHRZV010000049">
    <property type="protein sequence ID" value="MFC3928432.1"/>
    <property type="molecule type" value="Genomic_DNA"/>
</dbReference>
<dbReference type="InterPro" id="IPR032816">
    <property type="entry name" value="VTT_dom"/>
</dbReference>
<feature type="transmembrane region" description="Helical" evidence="1">
    <location>
        <begin position="97"/>
        <end position="119"/>
    </location>
</feature>
<evidence type="ECO:0000256" key="1">
    <source>
        <dbReference type="SAM" id="Phobius"/>
    </source>
</evidence>
<feature type="domain" description="VTT" evidence="2">
    <location>
        <begin position="80"/>
        <end position="192"/>
    </location>
</feature>
<keyword evidence="1" id="KW-0812">Transmembrane</keyword>
<feature type="transmembrane region" description="Helical" evidence="1">
    <location>
        <begin position="171"/>
        <end position="190"/>
    </location>
</feature>
<feature type="transmembrane region" description="Helical" evidence="1">
    <location>
        <begin position="62"/>
        <end position="90"/>
    </location>
</feature>
<evidence type="ECO:0000313" key="4">
    <source>
        <dbReference type="Proteomes" id="UP001595807"/>
    </source>
</evidence>
<accession>A0ABV8CWQ6</accession>
<name>A0ABV8CWQ6_9STRE</name>
<feature type="transmembrane region" description="Helical" evidence="1">
    <location>
        <begin position="139"/>
        <end position="159"/>
    </location>
</feature>
<dbReference type="Proteomes" id="UP001595807">
    <property type="component" value="Unassembled WGS sequence"/>
</dbReference>
<sequence>MATRPQGSLLEKRFFCLMGLLSVLIVGFLVWKNWEKLGQMVVLFSHPEMLKERIGRPDALDFLLLLLLTEVMTAIPLLSSSVAAIVNGLVFGPWLGFVLNLMGMCLGNVLVLQILPHLGEGHAHRKSNHLMEDLKTIQNPFLGLMLGYMIPFIPTVLVNDLAVELKVSRQSLGLAMVLGLLPASLLYAFGGDAVMVGNFKRLGGVFWVILVALISYAIYEWKKKRRRKTNGFGCN</sequence>
<keyword evidence="1" id="KW-0472">Membrane</keyword>
<organism evidence="3 4">
    <name type="scientific">Streptococcus caprae</name>
    <dbReference type="NCBI Taxonomy" id="1640501"/>
    <lineage>
        <taxon>Bacteria</taxon>
        <taxon>Bacillati</taxon>
        <taxon>Bacillota</taxon>
        <taxon>Bacilli</taxon>
        <taxon>Lactobacillales</taxon>
        <taxon>Streptococcaceae</taxon>
        <taxon>Streptococcus</taxon>
    </lineage>
</organism>
<protein>
    <submittedName>
        <fullName evidence="3">TVP38/TMEM64 family protein</fullName>
    </submittedName>
</protein>
<feature type="transmembrane region" description="Helical" evidence="1">
    <location>
        <begin position="202"/>
        <end position="219"/>
    </location>
</feature>
<reference evidence="4" key="1">
    <citation type="journal article" date="2019" name="Int. J. Syst. Evol. Microbiol.">
        <title>The Global Catalogue of Microorganisms (GCM) 10K type strain sequencing project: providing services to taxonomists for standard genome sequencing and annotation.</title>
        <authorList>
            <consortium name="The Broad Institute Genomics Platform"/>
            <consortium name="The Broad Institute Genome Sequencing Center for Infectious Disease"/>
            <person name="Wu L."/>
            <person name="Ma J."/>
        </authorList>
    </citation>
    <scope>NUCLEOTIDE SEQUENCE [LARGE SCALE GENOMIC DNA]</scope>
    <source>
        <strain evidence="4">CCUG 67170</strain>
    </source>
</reference>
<gene>
    <name evidence="3" type="ORF">ACFORF_07630</name>
</gene>
<keyword evidence="4" id="KW-1185">Reference proteome</keyword>